<evidence type="ECO:0000313" key="2">
    <source>
        <dbReference type="EMBL" id="KAK0442081.1"/>
    </source>
</evidence>
<organism evidence="2 3">
    <name type="scientific">Armillaria borealis</name>
    <dbReference type="NCBI Taxonomy" id="47425"/>
    <lineage>
        <taxon>Eukaryota</taxon>
        <taxon>Fungi</taxon>
        <taxon>Dikarya</taxon>
        <taxon>Basidiomycota</taxon>
        <taxon>Agaricomycotina</taxon>
        <taxon>Agaricomycetes</taxon>
        <taxon>Agaricomycetidae</taxon>
        <taxon>Agaricales</taxon>
        <taxon>Marasmiineae</taxon>
        <taxon>Physalacriaceae</taxon>
        <taxon>Armillaria</taxon>
    </lineage>
</organism>
<keyword evidence="1" id="KW-1133">Transmembrane helix</keyword>
<keyword evidence="1" id="KW-0812">Transmembrane</keyword>
<name>A0AA39MPA3_9AGAR</name>
<accession>A0AA39MPA3</accession>
<dbReference type="EMBL" id="JAUEPT010000027">
    <property type="protein sequence ID" value="KAK0442081.1"/>
    <property type="molecule type" value="Genomic_DNA"/>
</dbReference>
<keyword evidence="3" id="KW-1185">Reference proteome</keyword>
<keyword evidence="1" id="KW-0472">Membrane</keyword>
<comment type="caution">
    <text evidence="2">The sequence shown here is derived from an EMBL/GenBank/DDBJ whole genome shotgun (WGS) entry which is preliminary data.</text>
</comment>
<reference evidence="2" key="1">
    <citation type="submission" date="2023-06" db="EMBL/GenBank/DDBJ databases">
        <authorList>
            <consortium name="Lawrence Berkeley National Laboratory"/>
            <person name="Ahrendt S."/>
            <person name="Sahu N."/>
            <person name="Indic B."/>
            <person name="Wong-Bajracharya J."/>
            <person name="Merenyi Z."/>
            <person name="Ke H.-M."/>
            <person name="Monk M."/>
            <person name="Kocsube S."/>
            <person name="Drula E."/>
            <person name="Lipzen A."/>
            <person name="Balint B."/>
            <person name="Henrissat B."/>
            <person name="Andreopoulos B."/>
            <person name="Martin F.M."/>
            <person name="Harder C.B."/>
            <person name="Rigling D."/>
            <person name="Ford K.L."/>
            <person name="Foster G.D."/>
            <person name="Pangilinan J."/>
            <person name="Papanicolaou A."/>
            <person name="Barry K."/>
            <person name="LaButti K."/>
            <person name="Viragh M."/>
            <person name="Koriabine M."/>
            <person name="Yan M."/>
            <person name="Riley R."/>
            <person name="Champramary S."/>
            <person name="Plett K.L."/>
            <person name="Tsai I.J."/>
            <person name="Slot J."/>
            <person name="Sipos G."/>
            <person name="Plett J."/>
            <person name="Nagy L.G."/>
            <person name="Grigoriev I.V."/>
        </authorList>
    </citation>
    <scope>NUCLEOTIDE SEQUENCE</scope>
    <source>
        <strain evidence="2">FPL87.14</strain>
    </source>
</reference>
<gene>
    <name evidence="2" type="ORF">EV421DRAFT_592924</name>
</gene>
<proteinExistence type="predicted"/>
<feature type="transmembrane region" description="Helical" evidence="1">
    <location>
        <begin position="38"/>
        <end position="55"/>
    </location>
</feature>
<dbReference type="AlphaFoldDB" id="A0AA39MPA3"/>
<sequence>MRSRVECDERRRNSHVVVALFVVDPHVHAAQMHLSSPSLAYIMTLFLTCLFHAVSGQDTPPSTPGNSSQSHMICQPFGVCEPCPSAALSQPFCQPFGNRRLMHCTEASTSPEGTPPNTGTTPEGEHLVWEPCGRIVGKERADFYEFVACNLLFAIVSLFILFARSRRLQLIHARQLAARIGLSRGRR</sequence>
<evidence type="ECO:0000256" key="1">
    <source>
        <dbReference type="SAM" id="Phobius"/>
    </source>
</evidence>
<evidence type="ECO:0000313" key="3">
    <source>
        <dbReference type="Proteomes" id="UP001175226"/>
    </source>
</evidence>
<protein>
    <submittedName>
        <fullName evidence="2">Uncharacterized protein</fullName>
    </submittedName>
</protein>
<feature type="transmembrane region" description="Helical" evidence="1">
    <location>
        <begin position="143"/>
        <end position="163"/>
    </location>
</feature>
<dbReference type="Proteomes" id="UP001175226">
    <property type="component" value="Unassembled WGS sequence"/>
</dbReference>